<reference evidence="4 5" key="1">
    <citation type="submission" date="2019-06" db="EMBL/GenBank/DDBJ databases">
        <authorList>
            <person name="Broberg M."/>
        </authorList>
    </citation>
    <scope>NUCLEOTIDE SEQUENCE [LARGE SCALE GENOMIC DNA]</scope>
</reference>
<keyword evidence="3" id="KW-0472">Membrane</keyword>
<keyword evidence="5" id="KW-1185">Reference proteome</keyword>
<dbReference type="EMBL" id="CABFNS010000762">
    <property type="protein sequence ID" value="VUC27123.1"/>
    <property type="molecule type" value="Genomic_DNA"/>
</dbReference>
<keyword evidence="3" id="KW-0812">Transmembrane</keyword>
<evidence type="ECO:0000256" key="1">
    <source>
        <dbReference type="SAM" id="Coils"/>
    </source>
</evidence>
<name>A0ABY6UA09_BIOOC</name>
<comment type="caution">
    <text evidence="4">The sequence shown here is derived from an EMBL/GenBank/DDBJ whole genome shotgun (WGS) entry which is preliminary data.</text>
</comment>
<keyword evidence="1" id="KW-0175">Coiled coil</keyword>
<feature type="transmembrane region" description="Helical" evidence="3">
    <location>
        <begin position="809"/>
        <end position="826"/>
    </location>
</feature>
<sequence>MTQQQGQDWYHLSPTPRDQDDAASSSTRAPFDYPLEDAFADTSPVLDAWSEYLRTRYSKRKELYESLDTSAQELIRKEIRRIRYFREHFKDYRVFRADDLPLVALLDDSRTKWRDIAFKRSADEVAKCQKQAEKGGDTLNLARNRIILKYVQQWKSPSYANAMDSINPDTYMHDLDSGPVSSEDDPRKADYGYNGWVIAWEQGKGWVSLDHPLVHGQFPHQKISIQQFLYNKEGTPLKRDTRKGQLRYFHLPANNMKWVEEAISRYYGEDKVEFDGKLVYNLKHNSQRLLRNELWRGQQRGGTNLPVHARQVTTRCSVVPSAPLPKSQKGKGDNSRKDVAIFLPFLHWEVEKRLQRMSQFVQVAKTRRDGLRRANTFRMRNKLADIAQKDVLKNVRPISSFEADQRRRHLSWRPHHPLAKYFWHVAKLYQIIDEAADGRLIEDHLFNDPPLHMRRTLEQYYYWTAEDTTRRDRDQVVCRATRHYGDDNDPDSTSRIIMVDQLWLWILDDNTVISSFPRRWGRNKPDPSAVHRGIRDRLGALDGDEIHSVYDIALIVVDECSKVFFDHTKPLDQRPELVDLFSSAISKIAEKKTIAYEGFGRDVSRISLDSLESAEKMLRRSLNIGFEWSILEEAQQVIDELQIMQEIYSQQISVMKDLIKVLNSLSTRAFDAIPGQDTDGRKQAMDRVKSTMADITQRRDELISMERLQTKTRSQLRELLDMKQQQANIIEAKAAIRRADESVLQGRSIVVFTVVTIFFVSIEVVWSLRPFVLTSRVELPLSFVTSVFGMNAREFSNDGEMDLSTQLKYMVGVSAAVIVISLSLAFSNWIRTVLHVGLSLVYVAIEDWLGWRNKKSNYNSTAIRNIQRERIKQLESRDHARRLTEINSRTSSAPGVRLQQRSTWDVRRLAGGPFRHFRRNKNPENEVSV</sequence>
<dbReference type="PANTHER" id="PTHR47685">
    <property type="entry name" value="MAGNESIUM TRANSPORT PROTEIN CORA"/>
    <property type="match status" value="1"/>
</dbReference>
<accession>A0ABY6UA09</accession>
<dbReference type="PANTHER" id="PTHR47685:SF1">
    <property type="entry name" value="MAGNESIUM TRANSPORT PROTEIN CORA"/>
    <property type="match status" value="1"/>
</dbReference>
<dbReference type="Gene3D" id="1.20.58.340">
    <property type="entry name" value="Magnesium transport protein CorA, transmembrane region"/>
    <property type="match status" value="1"/>
</dbReference>
<evidence type="ECO:0000313" key="5">
    <source>
        <dbReference type="Proteomes" id="UP000766486"/>
    </source>
</evidence>
<organism evidence="4 5">
    <name type="scientific">Bionectria ochroleuca</name>
    <name type="common">Gliocladium roseum</name>
    <dbReference type="NCBI Taxonomy" id="29856"/>
    <lineage>
        <taxon>Eukaryota</taxon>
        <taxon>Fungi</taxon>
        <taxon>Dikarya</taxon>
        <taxon>Ascomycota</taxon>
        <taxon>Pezizomycotina</taxon>
        <taxon>Sordariomycetes</taxon>
        <taxon>Hypocreomycetidae</taxon>
        <taxon>Hypocreales</taxon>
        <taxon>Bionectriaceae</taxon>
        <taxon>Clonostachys</taxon>
    </lineage>
</organism>
<feature type="region of interest" description="Disordered" evidence="2">
    <location>
        <begin position="1"/>
        <end position="29"/>
    </location>
</feature>
<proteinExistence type="predicted"/>
<gene>
    <name evidence="4" type="ORF">CLO192961_LOCUS204221</name>
</gene>
<dbReference type="InterPro" id="IPR050829">
    <property type="entry name" value="CorA_MIT"/>
</dbReference>
<dbReference type="Proteomes" id="UP000766486">
    <property type="component" value="Unassembled WGS sequence"/>
</dbReference>
<feature type="coiled-coil region" evidence="1">
    <location>
        <begin position="705"/>
        <end position="742"/>
    </location>
</feature>
<keyword evidence="3" id="KW-1133">Transmembrane helix</keyword>
<evidence type="ECO:0000256" key="2">
    <source>
        <dbReference type="SAM" id="MobiDB-lite"/>
    </source>
</evidence>
<evidence type="ECO:0000256" key="3">
    <source>
        <dbReference type="SAM" id="Phobius"/>
    </source>
</evidence>
<feature type="transmembrane region" description="Helical" evidence="3">
    <location>
        <begin position="749"/>
        <end position="768"/>
    </location>
</feature>
<protein>
    <submittedName>
        <fullName evidence="4">Uncharacterized protein</fullName>
    </submittedName>
</protein>
<evidence type="ECO:0000313" key="4">
    <source>
        <dbReference type="EMBL" id="VUC27123.1"/>
    </source>
</evidence>